<sequence length="255" mass="29024">MIGGSIADTVWFSTSQDARLVGGLTYKGLHPHSWSAFFPISQHQNPVTSEVSYRDSPREVRELSIKSIKKCCKCCGISKNMEAHQLSTQQLSSESCRLSSLKRKLELNPSCSDQQAAKEMRYINPDTPLPSIEPESYLEPDLIFDEDHPDIKLRSAPIFIDDGVIVGFWYTDRGGNGKRPVYCFIKEDFQFAYRKGDSFILTTDDDFDLLDDLGDWLDEDAEDKDAMSPEAVKVWADMMWESRVYAGTQEMTLEY</sequence>
<reference evidence="1 2" key="1">
    <citation type="submission" date="2015-06" db="EMBL/GenBank/DDBJ databases">
        <title>Talaromyces atroroseus IBT 11181 draft genome.</title>
        <authorList>
            <person name="Rasmussen K.B."/>
            <person name="Rasmussen S."/>
            <person name="Petersen B."/>
            <person name="Sicheritz-Ponten T."/>
            <person name="Mortensen U.H."/>
            <person name="Thrane U."/>
        </authorList>
    </citation>
    <scope>NUCLEOTIDE SEQUENCE [LARGE SCALE GENOMIC DNA]</scope>
    <source>
        <strain evidence="1 2">IBT 11181</strain>
    </source>
</reference>
<dbReference type="EMBL" id="LFMY01000026">
    <property type="protein sequence ID" value="OKL55240.1"/>
    <property type="molecule type" value="Genomic_DNA"/>
</dbReference>
<dbReference type="AlphaFoldDB" id="A0A1Q5Q6B5"/>
<evidence type="ECO:0000313" key="2">
    <source>
        <dbReference type="Proteomes" id="UP000214365"/>
    </source>
</evidence>
<dbReference type="GeneID" id="31009247"/>
<dbReference type="OrthoDB" id="4220501at2759"/>
<protein>
    <submittedName>
        <fullName evidence="1">Uncharacterized protein</fullName>
    </submittedName>
</protein>
<accession>A0A1Q5Q6B5</accession>
<keyword evidence="2" id="KW-1185">Reference proteome</keyword>
<proteinExistence type="predicted"/>
<comment type="caution">
    <text evidence="1">The sequence shown here is derived from an EMBL/GenBank/DDBJ whole genome shotgun (WGS) entry which is preliminary data.</text>
</comment>
<dbReference type="Proteomes" id="UP000214365">
    <property type="component" value="Unassembled WGS sequence"/>
</dbReference>
<organism evidence="1 2">
    <name type="scientific">Talaromyces atroroseus</name>
    <dbReference type="NCBI Taxonomy" id="1441469"/>
    <lineage>
        <taxon>Eukaryota</taxon>
        <taxon>Fungi</taxon>
        <taxon>Dikarya</taxon>
        <taxon>Ascomycota</taxon>
        <taxon>Pezizomycotina</taxon>
        <taxon>Eurotiomycetes</taxon>
        <taxon>Eurotiomycetidae</taxon>
        <taxon>Eurotiales</taxon>
        <taxon>Trichocomaceae</taxon>
        <taxon>Talaromyces</taxon>
        <taxon>Talaromyces sect. Trachyspermi</taxon>
    </lineage>
</organism>
<evidence type="ECO:0000313" key="1">
    <source>
        <dbReference type="EMBL" id="OKL55240.1"/>
    </source>
</evidence>
<dbReference type="RefSeq" id="XP_020115361.1">
    <property type="nucleotide sequence ID" value="XM_020265417.1"/>
</dbReference>
<name>A0A1Q5Q6B5_TALAT</name>
<gene>
    <name evidence="1" type="ORF">UA08_09491</name>
</gene>